<dbReference type="InterPro" id="IPR009057">
    <property type="entry name" value="Homeodomain-like_sf"/>
</dbReference>
<dbReference type="Gene3D" id="1.10.10.60">
    <property type="entry name" value="Homeodomain-like"/>
    <property type="match status" value="1"/>
</dbReference>
<accession>A0A0A1TUL6</accession>
<evidence type="ECO:0000313" key="1">
    <source>
        <dbReference type="EMBL" id="ELP83755.1"/>
    </source>
</evidence>
<dbReference type="RefSeq" id="XP_004183101.1">
    <property type="nucleotide sequence ID" value="XM_004183053.1"/>
</dbReference>
<sequence length="132" mass="15586">MANDLETHKGIVSEFDKIWNEQDTKWKALFDHPMITTGDFRYWNDREHIRFLVCIDFLNAKKCRGLPVQQISAYVLTRNPTQVRTHAQKFFKTPKPTKPEIRRKVDILLSKDGAILRNLFVENKTRSNDQVL</sequence>
<dbReference type="KEGG" id="eiv:EIN_469690"/>
<dbReference type="AlphaFoldDB" id="A0A0A1TUL6"/>
<gene>
    <name evidence="1" type="ORF">EIN_469690</name>
</gene>
<dbReference type="Proteomes" id="UP000014680">
    <property type="component" value="Unassembled WGS sequence"/>
</dbReference>
<protein>
    <recommendedName>
        <fullName evidence="3">HTH myb-type domain-containing protein</fullName>
    </recommendedName>
</protein>
<proteinExistence type="predicted"/>
<reference evidence="1 2" key="1">
    <citation type="submission" date="2012-10" db="EMBL/GenBank/DDBJ databases">
        <authorList>
            <person name="Zafar N."/>
            <person name="Inman J."/>
            <person name="Hall N."/>
            <person name="Lorenzi H."/>
            <person name="Caler E."/>
        </authorList>
    </citation>
    <scope>NUCLEOTIDE SEQUENCE [LARGE SCALE GENOMIC DNA]</scope>
    <source>
        <strain evidence="1 2">IP1</strain>
    </source>
</reference>
<dbReference type="VEuPathDB" id="AmoebaDB:EIN_469690"/>
<dbReference type="OrthoDB" id="118550at2759"/>
<dbReference type="EMBL" id="KB207240">
    <property type="protein sequence ID" value="ELP83755.1"/>
    <property type="molecule type" value="Genomic_DNA"/>
</dbReference>
<organism evidence="1 2">
    <name type="scientific">Entamoeba invadens IP1</name>
    <dbReference type="NCBI Taxonomy" id="370355"/>
    <lineage>
        <taxon>Eukaryota</taxon>
        <taxon>Amoebozoa</taxon>
        <taxon>Evosea</taxon>
        <taxon>Archamoebae</taxon>
        <taxon>Mastigamoebida</taxon>
        <taxon>Entamoebidae</taxon>
        <taxon>Entamoeba</taxon>
    </lineage>
</organism>
<dbReference type="GeneID" id="14882763"/>
<dbReference type="SUPFAM" id="SSF46689">
    <property type="entry name" value="Homeodomain-like"/>
    <property type="match status" value="1"/>
</dbReference>
<evidence type="ECO:0000313" key="2">
    <source>
        <dbReference type="Proteomes" id="UP000014680"/>
    </source>
</evidence>
<name>A0A0A1TUL6_ENTIV</name>
<evidence type="ECO:0008006" key="3">
    <source>
        <dbReference type="Google" id="ProtNLM"/>
    </source>
</evidence>
<keyword evidence="2" id="KW-1185">Reference proteome</keyword>